<accession>A0AAD8FDT3</accession>
<name>A0AAD8FDT3_BIOPF</name>
<comment type="caution">
    <text evidence="1">The sequence shown here is derived from an EMBL/GenBank/DDBJ whole genome shotgun (WGS) entry which is preliminary data.</text>
</comment>
<proteinExistence type="predicted"/>
<evidence type="ECO:0000313" key="1">
    <source>
        <dbReference type="EMBL" id="KAK0060695.1"/>
    </source>
</evidence>
<keyword evidence="2" id="KW-1185">Reference proteome</keyword>
<reference evidence="1" key="1">
    <citation type="journal article" date="2023" name="PLoS Negl. Trop. Dis.">
        <title>A genome sequence for Biomphalaria pfeifferi, the major vector snail for the human-infecting parasite Schistosoma mansoni.</title>
        <authorList>
            <person name="Bu L."/>
            <person name="Lu L."/>
            <person name="Laidemitt M.R."/>
            <person name="Zhang S.M."/>
            <person name="Mutuku M."/>
            <person name="Mkoji G."/>
            <person name="Steinauer M."/>
            <person name="Loker E.S."/>
        </authorList>
    </citation>
    <scope>NUCLEOTIDE SEQUENCE</scope>
    <source>
        <strain evidence="1">KasaAsao</strain>
    </source>
</reference>
<sequence length="62" mass="7102">FTSNQIRHYSNESDEAYTTYVYEILDNKTLMIENVDCPFTGYVVSYVINALVPAFAYPLSPI</sequence>
<reference evidence="1" key="2">
    <citation type="submission" date="2023-04" db="EMBL/GenBank/DDBJ databases">
        <authorList>
            <person name="Bu L."/>
            <person name="Lu L."/>
            <person name="Laidemitt M.R."/>
            <person name="Zhang S.M."/>
            <person name="Mutuku M."/>
            <person name="Mkoji G."/>
            <person name="Steinauer M."/>
            <person name="Loker E.S."/>
        </authorList>
    </citation>
    <scope>NUCLEOTIDE SEQUENCE</scope>
    <source>
        <strain evidence="1">KasaAsao</strain>
        <tissue evidence="1">Whole Snail</tissue>
    </source>
</reference>
<dbReference type="EMBL" id="JASAOG010000034">
    <property type="protein sequence ID" value="KAK0060695.1"/>
    <property type="molecule type" value="Genomic_DNA"/>
</dbReference>
<gene>
    <name evidence="1" type="ORF">Bpfe_009883</name>
</gene>
<dbReference type="Proteomes" id="UP001233172">
    <property type="component" value="Unassembled WGS sequence"/>
</dbReference>
<organism evidence="1 2">
    <name type="scientific">Biomphalaria pfeifferi</name>
    <name type="common">Bloodfluke planorb</name>
    <name type="synonym">Freshwater snail</name>
    <dbReference type="NCBI Taxonomy" id="112525"/>
    <lineage>
        <taxon>Eukaryota</taxon>
        <taxon>Metazoa</taxon>
        <taxon>Spiralia</taxon>
        <taxon>Lophotrochozoa</taxon>
        <taxon>Mollusca</taxon>
        <taxon>Gastropoda</taxon>
        <taxon>Heterobranchia</taxon>
        <taxon>Euthyneura</taxon>
        <taxon>Panpulmonata</taxon>
        <taxon>Hygrophila</taxon>
        <taxon>Lymnaeoidea</taxon>
        <taxon>Planorbidae</taxon>
        <taxon>Biomphalaria</taxon>
    </lineage>
</organism>
<protein>
    <submittedName>
        <fullName evidence="1">Uncharacterized protein</fullName>
    </submittedName>
</protein>
<evidence type="ECO:0000313" key="2">
    <source>
        <dbReference type="Proteomes" id="UP001233172"/>
    </source>
</evidence>
<feature type="non-terminal residue" evidence="1">
    <location>
        <position position="62"/>
    </location>
</feature>
<feature type="non-terminal residue" evidence="1">
    <location>
        <position position="1"/>
    </location>
</feature>
<dbReference type="AlphaFoldDB" id="A0AAD8FDT3"/>